<organism evidence="7">
    <name type="scientific">Camptotheca acuminata</name>
    <name type="common">Happy tree</name>
    <dbReference type="NCBI Taxonomy" id="16922"/>
    <lineage>
        <taxon>Eukaryota</taxon>
        <taxon>Viridiplantae</taxon>
        <taxon>Streptophyta</taxon>
        <taxon>Embryophyta</taxon>
        <taxon>Tracheophyta</taxon>
        <taxon>Spermatophyta</taxon>
        <taxon>Magnoliopsida</taxon>
        <taxon>eudicotyledons</taxon>
        <taxon>Gunneridae</taxon>
        <taxon>Pentapetalae</taxon>
        <taxon>asterids</taxon>
        <taxon>Cornales</taxon>
        <taxon>Nyssaceae</taxon>
        <taxon>Camptotheca</taxon>
    </lineage>
</organism>
<dbReference type="PANTHER" id="PTHR31140:SF1">
    <property type="entry name" value="AP2_ERF AND B3 DOMAIN-CONTAINING TRANSCRIPTION REPRESSOR RAV2"/>
    <property type="match status" value="1"/>
</dbReference>
<dbReference type="PANTHER" id="PTHR31140">
    <property type="entry name" value="B3 DOMAIN-CONTAINING TRANSCRIPTION FACTOR ABI3"/>
    <property type="match status" value="1"/>
</dbReference>
<protein>
    <submittedName>
        <fullName evidence="7">AP2/ERF transcription factor</fullName>
    </submittedName>
</protein>
<comment type="subcellular location">
    <subcellularLocation>
        <location evidence="1">Nucleus</location>
    </subcellularLocation>
</comment>
<evidence type="ECO:0000256" key="3">
    <source>
        <dbReference type="ARBA" id="ARBA00023125"/>
    </source>
</evidence>
<keyword evidence="2" id="KW-0805">Transcription regulation</keyword>
<evidence type="ECO:0000256" key="4">
    <source>
        <dbReference type="ARBA" id="ARBA00023163"/>
    </source>
</evidence>
<name>A0A7G8AUA8_CAMAC</name>
<dbReference type="SUPFAM" id="SSF101936">
    <property type="entry name" value="DNA-binding pseudobarrel domain"/>
    <property type="match status" value="1"/>
</dbReference>
<dbReference type="Gene3D" id="2.40.330.10">
    <property type="entry name" value="DNA-binding pseudobarrel domain"/>
    <property type="match status" value="1"/>
</dbReference>
<evidence type="ECO:0000313" key="7">
    <source>
        <dbReference type="EMBL" id="QNI23777.1"/>
    </source>
</evidence>
<dbReference type="InterPro" id="IPR044800">
    <property type="entry name" value="LEC2-like"/>
</dbReference>
<keyword evidence="5" id="KW-0539">Nucleus</keyword>
<dbReference type="Pfam" id="PF02362">
    <property type="entry name" value="B3"/>
    <property type="match status" value="1"/>
</dbReference>
<proteinExistence type="evidence at transcript level"/>
<dbReference type="InterPro" id="IPR015300">
    <property type="entry name" value="DNA-bd_pseudobarrel_sf"/>
</dbReference>
<reference evidence="7" key="1">
    <citation type="submission" date="2019-12" db="EMBL/GenBank/DDBJ databases">
        <authorList>
            <person name="Hu Y."/>
        </authorList>
    </citation>
    <scope>NUCLEOTIDE SEQUENCE</scope>
    <source>
        <strain evidence="7">Cac042</strain>
    </source>
</reference>
<dbReference type="CDD" id="cd10017">
    <property type="entry name" value="B3_DNA"/>
    <property type="match status" value="1"/>
</dbReference>
<dbReference type="GO" id="GO:0003700">
    <property type="term" value="F:DNA-binding transcription factor activity"/>
    <property type="evidence" value="ECO:0007669"/>
    <property type="project" value="InterPro"/>
</dbReference>
<dbReference type="EMBL" id="MN863579">
    <property type="protein sequence ID" value="QNI23777.1"/>
    <property type="molecule type" value="mRNA"/>
</dbReference>
<keyword evidence="4" id="KW-0804">Transcription</keyword>
<evidence type="ECO:0000259" key="6">
    <source>
        <dbReference type="PROSITE" id="PS50863"/>
    </source>
</evidence>
<keyword evidence="3" id="KW-0238">DNA-binding</keyword>
<evidence type="ECO:0000256" key="2">
    <source>
        <dbReference type="ARBA" id="ARBA00023015"/>
    </source>
</evidence>
<evidence type="ECO:0000256" key="1">
    <source>
        <dbReference type="ARBA" id="ARBA00004123"/>
    </source>
</evidence>
<dbReference type="InterPro" id="IPR003340">
    <property type="entry name" value="B3_DNA-bd"/>
</dbReference>
<reference evidence="7" key="2">
    <citation type="journal article" date="2020" name="Chin J Nat Med">
        <title>Genome-wide identification and analysis of AP2/ERF transcription factors related to camptothecin biosynthesis in Camptotheca acuminata.</title>
        <authorList>
            <person name="Hu Y.T."/>
            <person name="Xu Z.C."/>
            <person name="Tian Y."/>
            <person name="Gao R.R."/>
            <person name="Ji A.J."/>
            <person name="Pu X.D."/>
            <person name="Wang Y."/>
            <person name="Liu X."/>
            <person name="Song J.Y."/>
        </authorList>
    </citation>
    <scope>NUCLEOTIDE SEQUENCE</scope>
    <source>
        <strain evidence="7">Cac042</strain>
    </source>
</reference>
<evidence type="ECO:0000256" key="5">
    <source>
        <dbReference type="ARBA" id="ARBA00023242"/>
    </source>
</evidence>
<accession>A0A7G8AUA8</accession>
<sequence>MAWDARTKQPVDMLWQLPKPQPQSYYQEIEQCKHMDYHCNGCNCNGLGREKLFSKVVTQSDIKQYRLSIPKNQAKKHFYVARKDALLPMVDDGGKVWKFRYSFWKSTQTWVFTGGWNQFVKEKGLRVGDKISFLRSAGRNKHLYIDWESKIMIINPVPKPQGHVIKLFGVNISI</sequence>
<dbReference type="PROSITE" id="PS50863">
    <property type="entry name" value="B3"/>
    <property type="match status" value="1"/>
</dbReference>
<feature type="domain" description="TF-B3" evidence="6">
    <location>
        <begin position="52"/>
        <end position="149"/>
    </location>
</feature>
<dbReference type="GO" id="GO:0003677">
    <property type="term" value="F:DNA binding"/>
    <property type="evidence" value="ECO:0007669"/>
    <property type="project" value="UniProtKB-KW"/>
</dbReference>
<dbReference type="AlphaFoldDB" id="A0A7G8AUA8"/>
<dbReference type="GO" id="GO:0005634">
    <property type="term" value="C:nucleus"/>
    <property type="evidence" value="ECO:0007669"/>
    <property type="project" value="UniProtKB-SubCell"/>
</dbReference>
<dbReference type="SMART" id="SM01019">
    <property type="entry name" value="B3"/>
    <property type="match status" value="1"/>
</dbReference>